<keyword evidence="2" id="KW-1185">Reference proteome</keyword>
<dbReference type="AlphaFoldDB" id="A0AA88PQW7"/>
<accession>A0AA88PQW7</accession>
<organism evidence="1 2">
    <name type="scientific">Cirrhinus molitorella</name>
    <name type="common">mud carp</name>
    <dbReference type="NCBI Taxonomy" id="172907"/>
    <lineage>
        <taxon>Eukaryota</taxon>
        <taxon>Metazoa</taxon>
        <taxon>Chordata</taxon>
        <taxon>Craniata</taxon>
        <taxon>Vertebrata</taxon>
        <taxon>Euteleostomi</taxon>
        <taxon>Actinopterygii</taxon>
        <taxon>Neopterygii</taxon>
        <taxon>Teleostei</taxon>
        <taxon>Ostariophysi</taxon>
        <taxon>Cypriniformes</taxon>
        <taxon>Cyprinidae</taxon>
        <taxon>Labeoninae</taxon>
        <taxon>Labeonini</taxon>
        <taxon>Cirrhinus</taxon>
    </lineage>
</organism>
<proteinExistence type="predicted"/>
<protein>
    <submittedName>
        <fullName evidence="1">Uncharacterized protein</fullName>
    </submittedName>
</protein>
<comment type="caution">
    <text evidence="1">The sequence shown here is derived from an EMBL/GenBank/DDBJ whole genome shotgun (WGS) entry which is preliminary data.</text>
</comment>
<sequence length="97" mass="10869">MTSQIFPRTPSTISCSHHWVMTLTYFIQTQALAREFRRAAFVEAGLGTTQEFLEYPKAAGGKLPETHKSKSSGIRIVLMMDVISPCTEEMTRSVTLD</sequence>
<gene>
    <name evidence="1" type="ORF">Q8A67_014192</name>
</gene>
<dbReference type="Proteomes" id="UP001187343">
    <property type="component" value="Unassembled WGS sequence"/>
</dbReference>
<reference evidence="1" key="1">
    <citation type="submission" date="2023-08" db="EMBL/GenBank/DDBJ databases">
        <title>Chromosome-level Genome Assembly of mud carp (Cirrhinus molitorella).</title>
        <authorList>
            <person name="Liu H."/>
        </authorList>
    </citation>
    <scope>NUCLEOTIDE SEQUENCE</scope>
    <source>
        <strain evidence="1">Prfri</strain>
        <tissue evidence="1">Muscle</tissue>
    </source>
</reference>
<name>A0AA88PQW7_9TELE</name>
<dbReference type="EMBL" id="JAUYZG010000014">
    <property type="protein sequence ID" value="KAK2888817.1"/>
    <property type="molecule type" value="Genomic_DNA"/>
</dbReference>
<evidence type="ECO:0000313" key="2">
    <source>
        <dbReference type="Proteomes" id="UP001187343"/>
    </source>
</evidence>
<evidence type="ECO:0000313" key="1">
    <source>
        <dbReference type="EMBL" id="KAK2888817.1"/>
    </source>
</evidence>